<sequence>MAHKGKGNVKLNSDLGMGKFKSSCKKLAPYALHLLLIAIAGVYVIAGALAIRWIEAVEKAVPFEHDKNPLGKSEAHIGKEGSMLDVDNNYITYQGGKNNGSEEHRSLSLKEAAFLFGSKVNKTLDEHATDNKSGVHSKRKPRSKYSSFIIFYYLYYKKLMLSVIRKRKCVISALKNIAQGTECKDTPINIDMLKILDECYKEDLIHSIRESSQYSKVSLQHADHLSKPTPFTKGPKTPPIEEETSSRNEDPFEIEHLPFIKDILQDDEGFTYWSLMDSLLFCFTVITTIGYGNTAPQTTNGRLFVIFYGLIGVPFTMLVIANLGKFLAEILKQWTKPFYLLFKKCAKAIGKRRKARALSKKQQLVEIEGSESGSVDDSIFEGDVNGNLAGDDDKVTNGSSISLDLEFGKKKKTTFADEHSMTEPIEEEEEENEDEAYEKYGAVSLFIAFVLYIIFGSLLIASYEPEMDFFKAIYFNFVSLSTIGLGDLVPKNQQYLGVTILYCVIGLALTTIAIEIAADTLRKLHYFGRKLEDVGNVAIWFGGQKLSMKQLVKNLGDQFNIPEEELKDLNMTNFVDQAIKVEAGELETLRRPAIDANKPIYITDFRDGLECASVIFADDDDLMSIPPFPNPSVCMNILPSRSLSPSLSFYEHAILTPTPPPVPPDQYGNLSAYENEYSYGTRSELLSSNLDIKIGLSPGRGRQTKKYPTNGRIGNKNFSEEARKRYEAYRQQWQKFRVSQWDVRRHSNLNSEPSQEIFTHITQPPSSSSSRRSSHTSVVSSQPKNATSKPSSSNASNK</sequence>
<dbReference type="WBParaSite" id="RSKR_0000587900.1">
    <property type="protein sequence ID" value="RSKR_0000587900.1"/>
    <property type="gene ID" value="RSKR_0000587900"/>
</dbReference>
<evidence type="ECO:0000313" key="1">
    <source>
        <dbReference type="Proteomes" id="UP000095286"/>
    </source>
</evidence>
<evidence type="ECO:0000313" key="2">
    <source>
        <dbReference type="WBParaSite" id="RSKR_0000587900.1"/>
    </source>
</evidence>
<protein>
    <submittedName>
        <fullName evidence="2">Potassium channel subfamily K member 18</fullName>
    </submittedName>
</protein>
<dbReference type="Proteomes" id="UP000095286">
    <property type="component" value="Unplaced"/>
</dbReference>
<reference evidence="2" key="1">
    <citation type="submission" date="2016-11" db="UniProtKB">
        <authorList>
            <consortium name="WormBaseParasite"/>
        </authorList>
    </citation>
    <scope>IDENTIFICATION</scope>
    <source>
        <strain evidence="2">KR3021</strain>
    </source>
</reference>
<organism evidence="1 2">
    <name type="scientific">Rhabditophanes sp. KR3021</name>
    <dbReference type="NCBI Taxonomy" id="114890"/>
    <lineage>
        <taxon>Eukaryota</taxon>
        <taxon>Metazoa</taxon>
        <taxon>Ecdysozoa</taxon>
        <taxon>Nematoda</taxon>
        <taxon>Chromadorea</taxon>
        <taxon>Rhabditida</taxon>
        <taxon>Tylenchina</taxon>
        <taxon>Panagrolaimomorpha</taxon>
        <taxon>Strongyloidoidea</taxon>
        <taxon>Alloionematidae</taxon>
        <taxon>Rhabditophanes</taxon>
    </lineage>
</organism>
<proteinExistence type="predicted"/>
<name>A0AC35TZE3_9BILA</name>
<accession>A0AC35TZE3</accession>